<feature type="binding site" evidence="11">
    <location>
        <position position="449"/>
    </location>
    <ligand>
        <name>ATP</name>
        <dbReference type="ChEBI" id="CHEBI:30616"/>
    </ligand>
</feature>
<dbReference type="InterPro" id="IPR037013">
    <property type="entry name" value="GSH-S_sub-bd_sf"/>
</dbReference>
<dbReference type="AlphaFoldDB" id="A0A6G0WGW5"/>
<evidence type="ECO:0000256" key="4">
    <source>
        <dbReference type="ARBA" id="ARBA00022598"/>
    </source>
</evidence>
<feature type="binding site" evidence="11">
    <location>
        <position position="138"/>
    </location>
    <ligand>
        <name>substrate</name>
    </ligand>
</feature>
<feature type="binding site" evidence="13">
    <location>
        <begin position="163"/>
        <end position="166"/>
    </location>
    <ligand>
        <name>substrate</name>
    </ligand>
</feature>
<dbReference type="Gene3D" id="3.30.1490.50">
    <property type="match status" value="1"/>
</dbReference>
<dbReference type="InterPro" id="IPR016185">
    <property type="entry name" value="PreATP-grasp_dom_sf"/>
</dbReference>
<comment type="catalytic activity">
    <reaction evidence="10">
        <text>gamma-L-glutamyl-L-cysteine + glycine + ATP = glutathione + ADP + phosphate + H(+)</text>
        <dbReference type="Rhea" id="RHEA:13557"/>
        <dbReference type="ChEBI" id="CHEBI:15378"/>
        <dbReference type="ChEBI" id="CHEBI:30616"/>
        <dbReference type="ChEBI" id="CHEBI:43474"/>
        <dbReference type="ChEBI" id="CHEBI:57305"/>
        <dbReference type="ChEBI" id="CHEBI:57925"/>
        <dbReference type="ChEBI" id="CHEBI:58173"/>
        <dbReference type="ChEBI" id="CHEBI:456216"/>
        <dbReference type="EC" id="6.3.2.3"/>
    </reaction>
</comment>
<keyword evidence="4 10" id="KW-0436">Ligase</keyword>
<dbReference type="EC" id="6.3.2.3" evidence="10"/>
<feature type="binding site" evidence="12">
    <location>
        <position position="161"/>
    </location>
    <ligand>
        <name>Mg(2+)</name>
        <dbReference type="ChEBI" id="CHEBI:18420"/>
    </ligand>
</feature>
<feature type="binding site" evidence="11">
    <location>
        <position position="482"/>
    </location>
    <ligand>
        <name>ATP</name>
        <dbReference type="ChEBI" id="CHEBI:30616"/>
    </ligand>
</feature>
<dbReference type="Gene3D" id="3.40.50.1760">
    <property type="entry name" value="Glutathione synthase, substrate-binding domain superfamily, eukaryotic"/>
    <property type="match status" value="1"/>
</dbReference>
<feature type="binding site" evidence="11">
    <location>
        <position position="159"/>
    </location>
    <ligand>
        <name>ATP</name>
        <dbReference type="ChEBI" id="CHEBI:30616"/>
    </ligand>
</feature>
<dbReference type="GO" id="GO:0005829">
    <property type="term" value="C:cytosol"/>
    <property type="evidence" value="ECO:0007669"/>
    <property type="project" value="TreeGrafter"/>
</dbReference>
<dbReference type="UniPathway" id="UPA00142">
    <property type="reaction ID" value="UER00210"/>
</dbReference>
<evidence type="ECO:0000256" key="3">
    <source>
        <dbReference type="ARBA" id="ARBA00011738"/>
    </source>
</evidence>
<evidence type="ECO:0000256" key="12">
    <source>
        <dbReference type="PIRSR" id="PIRSR001558-2"/>
    </source>
</evidence>
<dbReference type="InterPro" id="IPR004887">
    <property type="entry name" value="GSH_synth_subst-bd"/>
</dbReference>
<evidence type="ECO:0000313" key="16">
    <source>
        <dbReference type="Proteomes" id="UP000481153"/>
    </source>
</evidence>
<keyword evidence="5 10" id="KW-0317">Glutathione biosynthesis</keyword>
<evidence type="ECO:0000256" key="13">
    <source>
        <dbReference type="PIRSR" id="PIRSR001558-3"/>
    </source>
</evidence>
<evidence type="ECO:0000256" key="9">
    <source>
        <dbReference type="ARBA" id="ARBA00022842"/>
    </source>
</evidence>
<keyword evidence="8 10" id="KW-0067">ATP-binding</keyword>
<feature type="domain" description="Glutathione synthase substrate-binding" evidence="14">
    <location>
        <begin position="229"/>
        <end position="329"/>
    </location>
</feature>
<comment type="similarity">
    <text evidence="2 10">Belongs to the eukaryotic GSH synthase family.</text>
</comment>
<evidence type="ECO:0000256" key="2">
    <source>
        <dbReference type="ARBA" id="ARBA00010385"/>
    </source>
</evidence>
<dbReference type="Pfam" id="PF03917">
    <property type="entry name" value="GSH_synth_ATP"/>
    <property type="match status" value="1"/>
</dbReference>
<feature type="binding site" evidence="13">
    <location>
        <begin position="239"/>
        <end position="241"/>
    </location>
    <ligand>
        <name>substrate</name>
    </ligand>
</feature>
<dbReference type="NCBIfam" id="TIGR01986">
    <property type="entry name" value="glut_syn_euk"/>
    <property type="match status" value="1"/>
</dbReference>
<dbReference type="PANTHER" id="PTHR11130:SF0">
    <property type="entry name" value="GLUTATHIONE SYNTHETASE"/>
    <property type="match status" value="1"/>
</dbReference>
<dbReference type="InterPro" id="IPR014049">
    <property type="entry name" value="Glutathione_synthase_N_euk"/>
</dbReference>
<evidence type="ECO:0000313" key="15">
    <source>
        <dbReference type="EMBL" id="KAF0726392.1"/>
    </source>
</evidence>
<feature type="binding site" evidence="11">
    <location>
        <begin position="390"/>
        <end position="399"/>
    </location>
    <ligand>
        <name>ATP</name>
        <dbReference type="ChEBI" id="CHEBI:30616"/>
    </ligand>
</feature>
<evidence type="ECO:0000256" key="1">
    <source>
        <dbReference type="ARBA" id="ARBA00004965"/>
    </source>
</evidence>
<protein>
    <recommendedName>
        <fullName evidence="10">Glutathione synthetase</fullName>
        <shortName evidence="10">GSH-S</shortName>
        <ecNumber evidence="10">6.3.2.3</ecNumber>
    </recommendedName>
</protein>
<feature type="binding site" evidence="13">
    <location>
        <begin position="485"/>
        <end position="486"/>
    </location>
    <ligand>
        <name>substrate</name>
    </ligand>
</feature>
<dbReference type="GO" id="GO:0005524">
    <property type="term" value="F:ATP binding"/>
    <property type="evidence" value="ECO:0007669"/>
    <property type="project" value="UniProtKB-UniRule"/>
</dbReference>
<gene>
    <name evidence="15" type="ORF">Ae201684_015360</name>
</gene>
<dbReference type="InterPro" id="IPR014709">
    <property type="entry name" value="Glutathione_synthase_C_euk"/>
</dbReference>
<evidence type="ECO:0000259" key="14">
    <source>
        <dbReference type="Pfam" id="PF03199"/>
    </source>
</evidence>
<proteinExistence type="inferred from homology"/>
<dbReference type="VEuPathDB" id="FungiDB:AeMF1_013110"/>
<dbReference type="Gene3D" id="1.10.1080.10">
    <property type="entry name" value="Glutathione Synthetase, Chain A, domain 3"/>
    <property type="match status" value="1"/>
</dbReference>
<dbReference type="GO" id="GO:0004363">
    <property type="term" value="F:glutathione synthase activity"/>
    <property type="evidence" value="ECO:0007669"/>
    <property type="project" value="UniProtKB-UniRule"/>
</dbReference>
<dbReference type="InterPro" id="IPR005615">
    <property type="entry name" value="Glutathione_synthase"/>
</dbReference>
<dbReference type="GO" id="GO:0000287">
    <property type="term" value="F:magnesium ion binding"/>
    <property type="evidence" value="ECO:0007669"/>
    <property type="project" value="UniProtKB-UniRule"/>
</dbReference>
<dbReference type="Gene3D" id="3.30.1490.80">
    <property type="match status" value="1"/>
</dbReference>
<dbReference type="PANTHER" id="PTHR11130">
    <property type="entry name" value="GLUTATHIONE SYNTHETASE"/>
    <property type="match status" value="1"/>
</dbReference>
<evidence type="ECO:0000256" key="7">
    <source>
        <dbReference type="ARBA" id="ARBA00022741"/>
    </source>
</evidence>
<comment type="subunit">
    <text evidence="3">Homodimer.</text>
</comment>
<dbReference type="PIRSF" id="PIRSF001558">
    <property type="entry name" value="GSHase"/>
    <property type="match status" value="1"/>
</dbReference>
<evidence type="ECO:0000256" key="6">
    <source>
        <dbReference type="ARBA" id="ARBA00022723"/>
    </source>
</evidence>
<dbReference type="EMBL" id="VJMJ01000217">
    <property type="protein sequence ID" value="KAF0726392.1"/>
    <property type="molecule type" value="Genomic_DNA"/>
</dbReference>
<dbReference type="SUPFAM" id="SSF56059">
    <property type="entry name" value="Glutathione synthetase ATP-binding domain-like"/>
    <property type="match status" value="1"/>
</dbReference>
<sequence>MADLLASLSKTASPAPSSVEIHAEKMGLSSAQVEHFLVEATAYAAGHGMLVQAPEKRFAHLPYCLLPIPIPKKQFEMGIELSPLFALLVDRVAADPDWLHEQLHSVLAEDSFTRRLVELSQAVQKEGVVQTAALGIHRSDYMLHDDPTNATPAQILQVELNTISASFACMSSLASDLHRFLLERYEDEIPTKYYGSVGDLTSHLPVNPAIKALPAALARAHAYYGKPNAVIVFVVQPNETNSVDQRWIEYNLWETHRVKVLRLSLNQMNHAELRGASRELWIDGHEVAVAYYRSAYTPTDFPSEVEWAGRTTIERSLAIKCPNITYHLAGTKKVQQVLAQPAQLRRFMSEEESVALEKSFTGLYGLEQSSPDLPRIKAMVVANPRGFVLKPQREGGGNNLYGDEVVDAVHTFTPAELESYILMERILPQEQTAVLVRNGTPVSGETISELGMYSVALFDQGKAILNEHAGHLLRTKLSSTNEGGVAAGFAVLSSPFLV</sequence>
<keyword evidence="9 10" id="KW-0460">Magnesium</keyword>
<evidence type="ECO:0000256" key="8">
    <source>
        <dbReference type="ARBA" id="ARBA00022840"/>
    </source>
</evidence>
<comment type="caution">
    <text evidence="15">The sequence shown here is derived from an EMBL/GenBank/DDBJ whole genome shotgun (WGS) entry which is preliminary data.</text>
</comment>
<accession>A0A6G0WGW5</accession>
<feature type="binding site" evidence="12">
    <location>
        <position position="394"/>
    </location>
    <ligand>
        <name>Mg(2+)</name>
        <dbReference type="ChEBI" id="CHEBI:18420"/>
    </ligand>
</feature>
<keyword evidence="16" id="KW-1185">Reference proteome</keyword>
<comment type="pathway">
    <text evidence="1 10">Sulfur metabolism; glutathione biosynthesis; glutathione from L-cysteine and L-glutamate: step 2/2.</text>
</comment>
<dbReference type="FunFam" id="3.40.50.1760:FF:000001">
    <property type="entry name" value="Glutathione synthetase"/>
    <property type="match status" value="1"/>
</dbReference>
<keyword evidence="6 10" id="KW-0479">Metal-binding</keyword>
<feature type="binding site" evidence="11">
    <location>
        <position position="474"/>
    </location>
    <ligand>
        <name>substrate</name>
    </ligand>
</feature>
<feature type="binding site" evidence="11">
    <location>
        <position position="332"/>
    </location>
    <ligand>
        <name>ATP</name>
        <dbReference type="ChEBI" id="CHEBI:30616"/>
    </ligand>
</feature>
<feature type="binding site" evidence="11">
    <location>
        <begin position="423"/>
        <end position="426"/>
    </location>
    <ligand>
        <name>ATP</name>
        <dbReference type="ChEBI" id="CHEBI:30616"/>
    </ligand>
</feature>
<dbReference type="SUPFAM" id="SSF52440">
    <property type="entry name" value="PreATP-grasp domain"/>
    <property type="match status" value="1"/>
</dbReference>
<name>A0A6G0WGW5_9STRA</name>
<organism evidence="15 16">
    <name type="scientific">Aphanomyces euteiches</name>
    <dbReference type="NCBI Taxonomy" id="100861"/>
    <lineage>
        <taxon>Eukaryota</taxon>
        <taxon>Sar</taxon>
        <taxon>Stramenopiles</taxon>
        <taxon>Oomycota</taxon>
        <taxon>Saprolegniomycetes</taxon>
        <taxon>Saprolegniales</taxon>
        <taxon>Verrucalvaceae</taxon>
        <taxon>Aphanomyces</taxon>
    </lineage>
</organism>
<comment type="cofactor">
    <cofactor evidence="10 12">
        <name>Mg(2+)</name>
        <dbReference type="ChEBI" id="CHEBI:18420"/>
    </cofactor>
    <text evidence="10 12">Binds 1 Mg(2+) ion per subunit.</text>
</comment>
<evidence type="ECO:0000256" key="10">
    <source>
        <dbReference type="PIRNR" id="PIRNR001558"/>
    </source>
</evidence>
<evidence type="ECO:0000256" key="5">
    <source>
        <dbReference type="ARBA" id="ARBA00022684"/>
    </source>
</evidence>
<evidence type="ECO:0000256" key="11">
    <source>
        <dbReference type="PIRSR" id="PIRSR001558-1"/>
    </source>
</evidence>
<feature type="binding site" evidence="12">
    <location>
        <position position="159"/>
    </location>
    <ligand>
        <name>Mg(2+)</name>
        <dbReference type="ChEBI" id="CHEBI:18420"/>
    </ligand>
</feature>
<dbReference type="InterPro" id="IPR014042">
    <property type="entry name" value="Glutathione_synthase_a-hlx"/>
</dbReference>
<feature type="binding site" evidence="11">
    <location>
        <position position="476"/>
    </location>
    <ligand>
        <name>ATP</name>
        <dbReference type="ChEBI" id="CHEBI:30616"/>
    </ligand>
</feature>
<keyword evidence="7 10" id="KW-0547">Nucleotide-binding</keyword>
<dbReference type="GO" id="GO:0043295">
    <property type="term" value="F:glutathione binding"/>
    <property type="evidence" value="ECO:0007669"/>
    <property type="project" value="UniProtKB-UniRule"/>
</dbReference>
<feature type="binding site" evidence="11">
    <location>
        <position position="245"/>
    </location>
    <ligand>
        <name>substrate</name>
    </ligand>
</feature>
<dbReference type="Pfam" id="PF03199">
    <property type="entry name" value="GSH_synthase"/>
    <property type="match status" value="1"/>
</dbReference>
<feature type="binding site" evidence="11">
    <location>
        <position position="401"/>
    </location>
    <ligand>
        <name>ATP</name>
        <dbReference type="ChEBI" id="CHEBI:30616"/>
    </ligand>
</feature>
<reference evidence="15 16" key="1">
    <citation type="submission" date="2019-07" db="EMBL/GenBank/DDBJ databases">
        <title>Genomics analysis of Aphanomyces spp. identifies a new class of oomycete effector associated with host adaptation.</title>
        <authorList>
            <person name="Gaulin E."/>
        </authorList>
    </citation>
    <scope>NUCLEOTIDE SEQUENCE [LARGE SCALE GENOMIC DNA]</scope>
    <source>
        <strain evidence="15 16">ATCC 201684</strain>
    </source>
</reference>
<feature type="binding site" evidence="13">
    <location>
        <begin position="293"/>
        <end position="296"/>
    </location>
    <ligand>
        <name>substrate</name>
    </ligand>
</feature>
<dbReference type="Gene3D" id="3.30.470.20">
    <property type="entry name" value="ATP-grasp fold, B domain"/>
    <property type="match status" value="1"/>
</dbReference>
<dbReference type="Proteomes" id="UP000481153">
    <property type="component" value="Unassembled WGS sequence"/>
</dbReference>